<dbReference type="PANTHER" id="PTHR31806:SF7">
    <property type="entry name" value="TRANSPORTER, PUTATIVE (AFU_ORTHOLOGUE AFUA_2G04690)-RELATED"/>
    <property type="match status" value="1"/>
</dbReference>
<dbReference type="GO" id="GO:0005886">
    <property type="term" value="C:plasma membrane"/>
    <property type="evidence" value="ECO:0007669"/>
    <property type="project" value="TreeGrafter"/>
</dbReference>
<evidence type="ECO:0000256" key="9">
    <source>
        <dbReference type="SAM" id="MobiDB-lite"/>
    </source>
</evidence>
<comment type="subcellular location">
    <subcellularLocation>
        <location evidence="1">Membrane</location>
        <topology evidence="1">Multi-pass membrane protein</topology>
    </subcellularLocation>
</comment>
<feature type="region of interest" description="Disordered" evidence="9">
    <location>
        <begin position="1"/>
        <end position="40"/>
    </location>
</feature>
<dbReference type="InterPro" id="IPR026030">
    <property type="entry name" value="Pur-cyt_permease_Fcy2/21/22"/>
</dbReference>
<keyword evidence="3 8" id="KW-0813">Transport</keyword>
<evidence type="ECO:0000256" key="1">
    <source>
        <dbReference type="ARBA" id="ARBA00004141"/>
    </source>
</evidence>
<keyword evidence="7 8" id="KW-0472">Membrane</keyword>
<feature type="transmembrane region" description="Helical" evidence="10">
    <location>
        <begin position="430"/>
        <end position="452"/>
    </location>
</feature>
<evidence type="ECO:0000256" key="8">
    <source>
        <dbReference type="PIRNR" id="PIRNR002744"/>
    </source>
</evidence>
<dbReference type="FunFam" id="1.10.4160.10:FF:000002">
    <property type="entry name" value="Purine-cytosine permease fcyB"/>
    <property type="match status" value="1"/>
</dbReference>
<dbReference type="Pfam" id="PF02133">
    <property type="entry name" value="Transp_cyt_pur"/>
    <property type="match status" value="1"/>
</dbReference>
<dbReference type="PIRSF" id="PIRSF002744">
    <property type="entry name" value="Pur-cyt_permease"/>
    <property type="match status" value="1"/>
</dbReference>
<keyword evidence="12" id="KW-1185">Reference proteome</keyword>
<feature type="compositionally biased region" description="Basic and acidic residues" evidence="9">
    <location>
        <begin position="1"/>
        <end position="10"/>
    </location>
</feature>
<dbReference type="Proteomes" id="UP000799441">
    <property type="component" value="Unassembled WGS sequence"/>
</dbReference>
<feature type="transmembrane region" description="Helical" evidence="10">
    <location>
        <begin position="94"/>
        <end position="115"/>
    </location>
</feature>
<feature type="transmembrane region" description="Helical" evidence="10">
    <location>
        <begin position="127"/>
        <end position="150"/>
    </location>
</feature>
<evidence type="ECO:0000256" key="7">
    <source>
        <dbReference type="ARBA" id="ARBA00023136"/>
    </source>
</evidence>
<evidence type="ECO:0000256" key="4">
    <source>
        <dbReference type="ARBA" id="ARBA00022553"/>
    </source>
</evidence>
<dbReference type="Gene3D" id="1.10.4160.10">
    <property type="entry name" value="Hydantoin permease"/>
    <property type="match status" value="1"/>
</dbReference>
<name>A0A9P4Q1C0_9PEZI</name>
<feature type="transmembrane region" description="Helical" evidence="10">
    <location>
        <begin position="310"/>
        <end position="335"/>
    </location>
</feature>
<proteinExistence type="inferred from homology"/>
<accession>A0A9P4Q1C0</accession>
<dbReference type="OrthoDB" id="5428495at2759"/>
<dbReference type="EMBL" id="MU003870">
    <property type="protein sequence ID" value="KAF2716546.1"/>
    <property type="molecule type" value="Genomic_DNA"/>
</dbReference>
<dbReference type="PANTHER" id="PTHR31806">
    <property type="entry name" value="PURINE-CYTOSINE PERMEASE FCY2-RELATED"/>
    <property type="match status" value="1"/>
</dbReference>
<dbReference type="GO" id="GO:0000329">
    <property type="term" value="C:fungal-type vacuole membrane"/>
    <property type="evidence" value="ECO:0007669"/>
    <property type="project" value="TreeGrafter"/>
</dbReference>
<dbReference type="InterPro" id="IPR001248">
    <property type="entry name" value="Pur-cyt_permease"/>
</dbReference>
<feature type="transmembrane region" description="Helical" evidence="10">
    <location>
        <begin position="473"/>
        <end position="492"/>
    </location>
</feature>
<protein>
    <submittedName>
        <fullName evidence="11">Purine-cytosine permease FCY21</fullName>
    </submittedName>
</protein>
<gene>
    <name evidence="11" type="ORF">K431DRAFT_289326</name>
</gene>
<feature type="transmembrane region" description="Helical" evidence="10">
    <location>
        <begin position="275"/>
        <end position="298"/>
    </location>
</feature>
<comment type="similarity">
    <text evidence="2 8">Belongs to the purine-cytosine permease (2.A.39) family.</text>
</comment>
<dbReference type="GO" id="GO:0015851">
    <property type="term" value="P:nucleobase transport"/>
    <property type="evidence" value="ECO:0007669"/>
    <property type="project" value="UniProtKB-ARBA"/>
</dbReference>
<evidence type="ECO:0000256" key="5">
    <source>
        <dbReference type="ARBA" id="ARBA00022692"/>
    </source>
</evidence>
<keyword evidence="5 10" id="KW-0812">Transmembrane</keyword>
<feature type="transmembrane region" description="Helical" evidence="10">
    <location>
        <begin position="401"/>
        <end position="418"/>
    </location>
</feature>
<feature type="transmembrane region" description="Helical" evidence="10">
    <location>
        <begin position="365"/>
        <end position="389"/>
    </location>
</feature>
<reference evidence="11" key="1">
    <citation type="journal article" date="2020" name="Stud. Mycol.">
        <title>101 Dothideomycetes genomes: a test case for predicting lifestyles and emergence of pathogens.</title>
        <authorList>
            <person name="Haridas S."/>
            <person name="Albert R."/>
            <person name="Binder M."/>
            <person name="Bloem J."/>
            <person name="Labutti K."/>
            <person name="Salamov A."/>
            <person name="Andreopoulos B."/>
            <person name="Baker S."/>
            <person name="Barry K."/>
            <person name="Bills G."/>
            <person name="Bluhm B."/>
            <person name="Cannon C."/>
            <person name="Castanera R."/>
            <person name="Culley D."/>
            <person name="Daum C."/>
            <person name="Ezra D."/>
            <person name="Gonzalez J."/>
            <person name="Henrissat B."/>
            <person name="Kuo A."/>
            <person name="Liang C."/>
            <person name="Lipzen A."/>
            <person name="Lutzoni F."/>
            <person name="Magnuson J."/>
            <person name="Mondo S."/>
            <person name="Nolan M."/>
            <person name="Ohm R."/>
            <person name="Pangilinan J."/>
            <person name="Park H.-J."/>
            <person name="Ramirez L."/>
            <person name="Alfaro M."/>
            <person name="Sun H."/>
            <person name="Tritt A."/>
            <person name="Yoshinaga Y."/>
            <person name="Zwiers L.-H."/>
            <person name="Turgeon B."/>
            <person name="Goodwin S."/>
            <person name="Spatafora J."/>
            <person name="Crous P."/>
            <person name="Grigoriev I."/>
        </authorList>
    </citation>
    <scope>NUCLEOTIDE SEQUENCE</scope>
    <source>
        <strain evidence="11">CBS 116435</strain>
    </source>
</reference>
<organism evidence="11 12">
    <name type="scientific">Polychaeton citri CBS 116435</name>
    <dbReference type="NCBI Taxonomy" id="1314669"/>
    <lineage>
        <taxon>Eukaryota</taxon>
        <taxon>Fungi</taxon>
        <taxon>Dikarya</taxon>
        <taxon>Ascomycota</taxon>
        <taxon>Pezizomycotina</taxon>
        <taxon>Dothideomycetes</taxon>
        <taxon>Dothideomycetidae</taxon>
        <taxon>Capnodiales</taxon>
        <taxon>Capnodiaceae</taxon>
        <taxon>Polychaeton</taxon>
    </lineage>
</organism>
<evidence type="ECO:0000313" key="12">
    <source>
        <dbReference type="Proteomes" id="UP000799441"/>
    </source>
</evidence>
<keyword evidence="4" id="KW-0597">Phosphoprotein</keyword>
<keyword evidence="6 10" id="KW-1133">Transmembrane helix</keyword>
<evidence type="ECO:0000256" key="10">
    <source>
        <dbReference type="SAM" id="Phobius"/>
    </source>
</evidence>
<feature type="transmembrane region" description="Helical" evidence="10">
    <location>
        <begin position="235"/>
        <end position="255"/>
    </location>
</feature>
<feature type="transmembrane region" description="Helical" evidence="10">
    <location>
        <begin position="205"/>
        <end position="228"/>
    </location>
</feature>
<feature type="transmembrane region" description="Helical" evidence="10">
    <location>
        <begin position="512"/>
        <end position="528"/>
    </location>
</feature>
<feature type="transmembrane region" description="Helical" evidence="10">
    <location>
        <begin position="171"/>
        <end position="193"/>
    </location>
</feature>
<dbReference type="AlphaFoldDB" id="A0A9P4Q1C0"/>
<sequence length="538" mass="59075">MNASDVEKGRHGPSSSQLPEEKQLGTVVDVGSGDGFSNESSVRYNSLPVTQDRGILSRLRDFESFMDRKLGVESEAIDRKRPEDKRHVKWHEELTMALLWASGTMNVSCFATGFLGWEIFGLNLCQSILICIFASLLGGAATGFCATFGAPTGLRQISVGRYSFGWYPNKLIALLNTIQQIGWSAVGCITGGLALEAVADGGIDIAAGVIIIAVVSLLVSFVGLKAILVYERYAWFIYLVIFIIIFGMTGEYASNKPNPELTNPPLSTATVAGNALSLIAIVYGSSASWATIASDYYVVYPENVSRFKVWIMTTLGVALPTSIGMVAGCVVSSAFNNRPDWSDAYNEGLGYVIQVMLHPRGFAKFILVLLVLSGINCNILNTYSAAISLQQLARPFARIPRFLWTILCFAITLLLAIIGRNHLNEYLQNFLALLGYWCTSYFVILFIEHYYFRKGNFANYDLEGWNDPHVLPHGIGAATAFLLGVVAWVMGMVETWYVGPLGALIGEWGGDVANEFTFVVTIVAYIPARHLELKYFNR</sequence>
<comment type="caution">
    <text evidence="11">The sequence shown here is derived from an EMBL/GenBank/DDBJ whole genome shotgun (WGS) entry which is preliminary data.</text>
</comment>
<dbReference type="GO" id="GO:0022857">
    <property type="term" value="F:transmembrane transporter activity"/>
    <property type="evidence" value="ECO:0007669"/>
    <property type="project" value="InterPro"/>
</dbReference>
<evidence type="ECO:0000256" key="6">
    <source>
        <dbReference type="ARBA" id="ARBA00022989"/>
    </source>
</evidence>
<evidence type="ECO:0000313" key="11">
    <source>
        <dbReference type="EMBL" id="KAF2716546.1"/>
    </source>
</evidence>
<evidence type="ECO:0000256" key="2">
    <source>
        <dbReference type="ARBA" id="ARBA00008974"/>
    </source>
</evidence>
<evidence type="ECO:0000256" key="3">
    <source>
        <dbReference type="ARBA" id="ARBA00022448"/>
    </source>
</evidence>